<dbReference type="AlphaFoldDB" id="A0A645E0E7"/>
<proteinExistence type="predicted"/>
<reference evidence="2" key="1">
    <citation type="submission" date="2019-08" db="EMBL/GenBank/DDBJ databases">
        <authorList>
            <person name="Kucharzyk K."/>
            <person name="Murdoch R.W."/>
            <person name="Higgins S."/>
            <person name="Loffler F."/>
        </authorList>
    </citation>
    <scope>NUCLEOTIDE SEQUENCE</scope>
</reference>
<name>A0A645E0E7_9ZZZZ</name>
<evidence type="ECO:0000313" key="2">
    <source>
        <dbReference type="EMBL" id="MPM95025.1"/>
    </source>
</evidence>
<comment type="caution">
    <text evidence="2">The sequence shown here is derived from an EMBL/GenBank/DDBJ whole genome shotgun (WGS) entry which is preliminary data.</text>
</comment>
<evidence type="ECO:0000256" key="1">
    <source>
        <dbReference type="SAM" id="MobiDB-lite"/>
    </source>
</evidence>
<feature type="region of interest" description="Disordered" evidence="1">
    <location>
        <begin position="37"/>
        <end position="60"/>
    </location>
</feature>
<organism evidence="2">
    <name type="scientific">bioreactor metagenome</name>
    <dbReference type="NCBI Taxonomy" id="1076179"/>
    <lineage>
        <taxon>unclassified sequences</taxon>
        <taxon>metagenomes</taxon>
        <taxon>ecological metagenomes</taxon>
    </lineage>
</organism>
<accession>A0A645E0E7</accession>
<sequence length="60" mass="7030">MLKFVKQIANRGNQMPFAGETSRNRIAIVIPEITTRQSRAGIHRRKKREIRKKNEMPAQK</sequence>
<feature type="compositionally biased region" description="Basic residues" evidence="1">
    <location>
        <begin position="41"/>
        <end position="51"/>
    </location>
</feature>
<gene>
    <name evidence="2" type="ORF">SDC9_142176</name>
</gene>
<dbReference type="EMBL" id="VSSQ01041567">
    <property type="protein sequence ID" value="MPM95025.1"/>
    <property type="molecule type" value="Genomic_DNA"/>
</dbReference>
<protein>
    <submittedName>
        <fullName evidence="2">Uncharacterized protein</fullName>
    </submittedName>
</protein>